<dbReference type="InterPro" id="IPR045071">
    <property type="entry name" value="BBP-like"/>
</dbReference>
<dbReference type="AlphaFoldDB" id="A0ABD6ELQ9"/>
<dbReference type="Pfam" id="PF22675">
    <property type="entry name" value="KH-I_KHDC4-BBP"/>
    <property type="match status" value="1"/>
</dbReference>
<gene>
    <name evidence="15" type="ORF">AB6A40_006900</name>
</gene>
<dbReference type="GO" id="GO:0008270">
    <property type="term" value="F:zinc ion binding"/>
    <property type="evidence" value="ECO:0007669"/>
    <property type="project" value="UniProtKB-UniRule"/>
</dbReference>
<proteinExistence type="inferred from homology"/>
<feature type="compositionally biased region" description="Basic and acidic residues" evidence="13">
    <location>
        <begin position="216"/>
        <end position="225"/>
    </location>
</feature>
<evidence type="ECO:0000256" key="3">
    <source>
        <dbReference type="ARBA" id="ARBA00022664"/>
    </source>
</evidence>
<feature type="compositionally biased region" description="Polar residues" evidence="13">
    <location>
        <begin position="205"/>
        <end position="215"/>
    </location>
</feature>
<keyword evidence="16" id="KW-1185">Reference proteome</keyword>
<evidence type="ECO:0000256" key="9">
    <source>
        <dbReference type="ARBA" id="ARBA00023242"/>
    </source>
</evidence>
<dbReference type="GO" id="GO:0000398">
    <property type="term" value="P:mRNA splicing, via spliceosome"/>
    <property type="evidence" value="ECO:0007669"/>
    <property type="project" value="UniProtKB-UniRule"/>
</dbReference>
<evidence type="ECO:0000256" key="8">
    <source>
        <dbReference type="ARBA" id="ARBA00023187"/>
    </source>
</evidence>
<feature type="region of interest" description="Disordered" evidence="13">
    <location>
        <begin position="542"/>
        <end position="566"/>
    </location>
</feature>
<keyword evidence="12" id="KW-0747">Spliceosome</keyword>
<keyword evidence="7 11" id="KW-0694">RNA-binding</keyword>
<dbReference type="Proteomes" id="UP001608902">
    <property type="component" value="Unassembled WGS sequence"/>
</dbReference>
<dbReference type="Gene3D" id="6.10.140.1790">
    <property type="match status" value="1"/>
</dbReference>
<evidence type="ECO:0000313" key="16">
    <source>
        <dbReference type="Proteomes" id="UP001608902"/>
    </source>
</evidence>
<dbReference type="InterPro" id="IPR001878">
    <property type="entry name" value="Znf_CCHC"/>
</dbReference>
<dbReference type="GO" id="GO:0019899">
    <property type="term" value="F:enzyme binding"/>
    <property type="evidence" value="ECO:0007669"/>
    <property type="project" value="UniProtKB-ARBA"/>
</dbReference>
<dbReference type="PROSITE" id="PS50158">
    <property type="entry name" value="ZF_CCHC"/>
    <property type="match status" value="1"/>
</dbReference>
<keyword evidence="9 12" id="KW-0539">Nucleus</keyword>
<evidence type="ECO:0000256" key="2">
    <source>
        <dbReference type="ARBA" id="ARBA00010382"/>
    </source>
</evidence>
<dbReference type="InterPro" id="IPR055256">
    <property type="entry name" value="KH_1_KHDC4/BBP-like"/>
</dbReference>
<keyword evidence="4 12" id="KW-0479">Metal-binding</keyword>
<dbReference type="GO" id="GO:0045131">
    <property type="term" value="F:pre-mRNA branch point binding"/>
    <property type="evidence" value="ECO:0007669"/>
    <property type="project" value="UniProtKB-UniRule"/>
</dbReference>
<dbReference type="Gene3D" id="3.30.1370.10">
    <property type="entry name" value="K Homology domain, type 1"/>
    <property type="match status" value="1"/>
</dbReference>
<dbReference type="FunFam" id="4.10.60.10:FF:000031">
    <property type="entry name" value="splicing factor 1"/>
    <property type="match status" value="1"/>
</dbReference>
<feature type="region of interest" description="Disordered" evidence="13">
    <location>
        <begin position="607"/>
        <end position="712"/>
    </location>
</feature>
<dbReference type="InterPro" id="IPR036612">
    <property type="entry name" value="KH_dom_type_1_sf"/>
</dbReference>
<organism evidence="15 16">
    <name type="scientific">Gnathostoma spinigerum</name>
    <dbReference type="NCBI Taxonomy" id="75299"/>
    <lineage>
        <taxon>Eukaryota</taxon>
        <taxon>Metazoa</taxon>
        <taxon>Ecdysozoa</taxon>
        <taxon>Nematoda</taxon>
        <taxon>Chromadorea</taxon>
        <taxon>Rhabditida</taxon>
        <taxon>Spirurina</taxon>
        <taxon>Gnathostomatomorpha</taxon>
        <taxon>Gnathostomatoidea</taxon>
        <taxon>Gnathostomatidae</taxon>
        <taxon>Gnathostoma</taxon>
    </lineage>
</organism>
<dbReference type="SUPFAM" id="SSF57756">
    <property type="entry name" value="Retrovirus zinc finger-like domains"/>
    <property type="match status" value="1"/>
</dbReference>
<feature type="compositionally biased region" description="Basic residues" evidence="13">
    <location>
        <begin position="67"/>
        <end position="81"/>
    </location>
</feature>
<evidence type="ECO:0000256" key="5">
    <source>
        <dbReference type="ARBA" id="ARBA00022771"/>
    </source>
</evidence>
<feature type="compositionally biased region" description="Polar residues" evidence="13">
    <location>
        <begin position="543"/>
        <end position="565"/>
    </location>
</feature>
<feature type="compositionally biased region" description="Low complexity" evidence="13">
    <location>
        <begin position="171"/>
        <end position="181"/>
    </location>
</feature>
<dbReference type="SMART" id="SM00322">
    <property type="entry name" value="KH"/>
    <property type="match status" value="1"/>
</dbReference>
<feature type="domain" description="CCHC-type" evidence="14">
    <location>
        <begin position="496"/>
        <end position="511"/>
    </location>
</feature>
<dbReference type="SUPFAM" id="SSF54791">
    <property type="entry name" value="Eukaryotic type KH-domain (KH-domain type I)"/>
    <property type="match status" value="1"/>
</dbReference>
<dbReference type="Gene3D" id="4.10.60.10">
    <property type="entry name" value="Zinc finger, CCHC-type"/>
    <property type="match status" value="1"/>
</dbReference>
<feature type="compositionally biased region" description="Basic residues" evidence="13">
    <location>
        <begin position="131"/>
        <end position="161"/>
    </location>
</feature>
<dbReference type="SMART" id="SM00343">
    <property type="entry name" value="ZnF_C2HC"/>
    <property type="match status" value="2"/>
</dbReference>
<keyword evidence="6 12" id="KW-0862">Zinc</keyword>
<evidence type="ECO:0000256" key="12">
    <source>
        <dbReference type="RuleBase" id="RU367126"/>
    </source>
</evidence>
<dbReference type="InterPro" id="IPR004087">
    <property type="entry name" value="KH_dom"/>
</dbReference>
<feature type="compositionally biased region" description="Low complexity" evidence="13">
    <location>
        <begin position="24"/>
        <end position="35"/>
    </location>
</feature>
<protein>
    <recommendedName>
        <fullName evidence="12">Branchpoint-bridging protein</fullName>
    </recommendedName>
</protein>
<dbReference type="EMBL" id="JBGFUD010005198">
    <property type="protein sequence ID" value="MFH4980191.1"/>
    <property type="molecule type" value="Genomic_DNA"/>
</dbReference>
<keyword evidence="5 10" id="KW-0863">Zinc-finger</keyword>
<dbReference type="InterPro" id="IPR032570">
    <property type="entry name" value="SF1-HH"/>
</dbReference>
<dbReference type="PROSITE" id="PS50084">
    <property type="entry name" value="KH_TYPE_1"/>
    <property type="match status" value="1"/>
</dbReference>
<name>A0ABD6ELQ9_9BILA</name>
<feature type="compositionally biased region" description="Pro residues" evidence="13">
    <location>
        <begin position="683"/>
        <end position="695"/>
    </location>
</feature>
<keyword evidence="3 12" id="KW-0507">mRNA processing</keyword>
<dbReference type="CDD" id="cd22382">
    <property type="entry name" value="KH-I_SF1"/>
    <property type="match status" value="1"/>
</dbReference>
<evidence type="ECO:0000313" key="15">
    <source>
        <dbReference type="EMBL" id="MFH4980191.1"/>
    </source>
</evidence>
<reference evidence="15 16" key="1">
    <citation type="submission" date="2024-08" db="EMBL/GenBank/DDBJ databases">
        <title>Gnathostoma spinigerum genome.</title>
        <authorList>
            <person name="Gonzalez-Bertolin B."/>
            <person name="Monzon S."/>
            <person name="Zaballos A."/>
            <person name="Jimenez P."/>
            <person name="Dekumyoy P."/>
            <person name="Varona S."/>
            <person name="Cuesta I."/>
            <person name="Sumanam S."/>
            <person name="Adisakwattana P."/>
            <person name="Gasser R.B."/>
            <person name="Hernandez-Gonzalez A."/>
            <person name="Young N.D."/>
            <person name="Perteguer M.J."/>
        </authorList>
    </citation>
    <scope>NUCLEOTIDE SEQUENCE [LARGE SCALE GENOMIC DNA]</scope>
    <source>
        <strain evidence="15">AL3</strain>
        <tissue evidence="15">Liver</tissue>
    </source>
</reference>
<feature type="region of interest" description="Disordered" evidence="13">
    <location>
        <begin position="276"/>
        <end position="297"/>
    </location>
</feature>
<dbReference type="PANTHER" id="PTHR11208">
    <property type="entry name" value="RNA-BINDING PROTEIN RELATED"/>
    <property type="match status" value="1"/>
</dbReference>
<dbReference type="PANTHER" id="PTHR11208:SF45">
    <property type="entry name" value="SPLICING FACTOR 1"/>
    <property type="match status" value="1"/>
</dbReference>
<evidence type="ECO:0000256" key="10">
    <source>
        <dbReference type="PROSITE-ProRule" id="PRU00047"/>
    </source>
</evidence>
<accession>A0ABD6ELQ9</accession>
<dbReference type="GO" id="GO:0005681">
    <property type="term" value="C:spliceosomal complex"/>
    <property type="evidence" value="ECO:0007669"/>
    <property type="project" value="UniProtKB-KW"/>
</dbReference>
<comment type="similarity">
    <text evidence="2 12">Belongs to the BBP/SF1 family.</text>
</comment>
<evidence type="ECO:0000256" key="11">
    <source>
        <dbReference type="PROSITE-ProRule" id="PRU00117"/>
    </source>
</evidence>
<sequence>MSSRGRDKTGGNTEPMPFVRKFGAAAQAEVSATAANGGGSTDSTKLAESSFAPADLPTSLSVDNHSRSRSPRRERTKRKRSRSGDRRRSGSRRRSRSRRRSGSRDRRRSGSRRRRRSRSGSRDRRRSGSRDRHRSRSKSHSKSKSRSRSRSRDRRSRHRRDRTASPPSAPVEPVVPKESSSQAKIPASAPGVLPLLVRPDIAETLASSADNSPHSENGEDNAKPEKRARKSRWSTTKSFVPGMPTILPSNLSDDQRQAYLLQLEVEDATRKLRLGDFLGNPDPAQRSPSPEPIYDASGKRLNTREVRKRQELEQLRHEKIQALLKLNPNFKPPADYRPPTVRLHDKVWIPQENHPEINFVGLLIGPRGNTLKSLEAETGAKIIIRGKGSVKEGKLGHREGPMPGENEPLHAYVTATDSASIKKACDKITSIINEALMIPDGQNELRKLQLRELALLNGTLRPENLVSGARCSNCGSDEHKTWECPDAPNVTANIVCTACGAAGHIAKDCKNPRPGALGASMIDGSMDDEYSALMVELGEKAPANTSQQNGKGQGIATNNSGTSGSYKPHSYNLPSGAPIMRVDLTKPQVNQNMPGAGGYFSGAQPYGPYSSPGKPTAASPYVPSQPSFFNRPQGSPMSRPHMFGSPSGGWGPRSWGGVPPPSNRYPMPVRPPPPSAVTGLGFMPPPPPPPAPVPKPDLSSLLAPAPPPPPPQ</sequence>
<evidence type="ECO:0000256" key="4">
    <source>
        <dbReference type="ARBA" id="ARBA00022723"/>
    </source>
</evidence>
<dbReference type="InterPro" id="IPR047086">
    <property type="entry name" value="SF1-HH_sf"/>
</dbReference>
<dbReference type="Pfam" id="PF16275">
    <property type="entry name" value="SF1-HH"/>
    <property type="match status" value="1"/>
</dbReference>
<comment type="function">
    <text evidence="12">Necessary for the splicing of pre-mRNA. Has a role in the recognition of the branch site (5'-UACUAAC-3'), the pyrimidine tract and the 3'-splice site at the 3'-end of introns.</text>
</comment>
<feature type="compositionally biased region" description="Pro residues" evidence="13">
    <location>
        <begin position="658"/>
        <end position="675"/>
    </location>
</feature>
<dbReference type="InterPro" id="IPR036875">
    <property type="entry name" value="Znf_CCHC_sf"/>
</dbReference>
<feature type="region of interest" description="Disordered" evidence="13">
    <location>
        <begin position="1"/>
        <end position="241"/>
    </location>
</feature>
<feature type="compositionally biased region" description="Polar residues" evidence="13">
    <location>
        <begin position="622"/>
        <end position="636"/>
    </location>
</feature>
<comment type="caution">
    <text evidence="15">The sequence shown here is derived from an EMBL/GenBank/DDBJ whole genome shotgun (WGS) entry which is preliminary data.</text>
</comment>
<comment type="subcellular location">
    <subcellularLocation>
        <location evidence="1 12">Nucleus</location>
    </subcellularLocation>
</comment>
<evidence type="ECO:0000256" key="7">
    <source>
        <dbReference type="ARBA" id="ARBA00022884"/>
    </source>
</evidence>
<evidence type="ECO:0000256" key="13">
    <source>
        <dbReference type="SAM" id="MobiDB-lite"/>
    </source>
</evidence>
<evidence type="ECO:0000259" key="14">
    <source>
        <dbReference type="PROSITE" id="PS50158"/>
    </source>
</evidence>
<keyword evidence="8 12" id="KW-0508">mRNA splicing</keyword>
<feature type="compositionally biased region" description="Basic and acidic residues" evidence="13">
    <location>
        <begin position="120"/>
        <end position="130"/>
    </location>
</feature>
<dbReference type="FunFam" id="3.30.1370.10:FF:000126">
    <property type="entry name" value="Protein CBR-SFA-1"/>
    <property type="match status" value="1"/>
</dbReference>
<feature type="compositionally biased region" description="Basic residues" evidence="13">
    <location>
        <begin position="89"/>
        <end position="119"/>
    </location>
</feature>
<dbReference type="Pfam" id="PF00098">
    <property type="entry name" value="zf-CCHC"/>
    <property type="match status" value="1"/>
</dbReference>
<evidence type="ECO:0000256" key="1">
    <source>
        <dbReference type="ARBA" id="ARBA00004123"/>
    </source>
</evidence>
<evidence type="ECO:0000256" key="6">
    <source>
        <dbReference type="ARBA" id="ARBA00022833"/>
    </source>
</evidence>